<dbReference type="InterPro" id="IPR022092">
    <property type="entry name" value="TMF_DNA-bd"/>
</dbReference>
<keyword evidence="4" id="KW-1003">Cell membrane</keyword>
<organism evidence="16 17">
    <name type="scientific">Anisodus tanguticus</name>
    <dbReference type="NCBI Taxonomy" id="243964"/>
    <lineage>
        <taxon>Eukaryota</taxon>
        <taxon>Viridiplantae</taxon>
        <taxon>Streptophyta</taxon>
        <taxon>Embryophyta</taxon>
        <taxon>Tracheophyta</taxon>
        <taxon>Spermatophyta</taxon>
        <taxon>Magnoliopsida</taxon>
        <taxon>eudicotyledons</taxon>
        <taxon>Gunneridae</taxon>
        <taxon>Pentapetalae</taxon>
        <taxon>asterids</taxon>
        <taxon>lamiids</taxon>
        <taxon>Solanales</taxon>
        <taxon>Solanaceae</taxon>
        <taxon>Solanoideae</taxon>
        <taxon>Hyoscyameae</taxon>
        <taxon>Anisodus</taxon>
    </lineage>
</organism>
<dbReference type="GO" id="GO:0022857">
    <property type="term" value="F:transmembrane transporter activity"/>
    <property type="evidence" value="ECO:0007669"/>
    <property type="project" value="InterPro"/>
</dbReference>
<protein>
    <recommendedName>
        <fullName evidence="15">Major facilitator superfamily (MFS) profile domain-containing protein</fullName>
    </recommendedName>
</protein>
<dbReference type="SUPFAM" id="SSF103473">
    <property type="entry name" value="MFS general substrate transporter"/>
    <property type="match status" value="1"/>
</dbReference>
<feature type="transmembrane region" description="Helical" evidence="14">
    <location>
        <begin position="1353"/>
        <end position="1373"/>
    </location>
</feature>
<dbReference type="Pfam" id="PF12325">
    <property type="entry name" value="TMF_TATA_bd"/>
    <property type="match status" value="1"/>
</dbReference>
<feature type="compositionally biased region" description="Polar residues" evidence="13">
    <location>
        <begin position="219"/>
        <end position="243"/>
    </location>
</feature>
<evidence type="ECO:0000313" key="17">
    <source>
        <dbReference type="Proteomes" id="UP001291623"/>
    </source>
</evidence>
<feature type="coiled-coil region" evidence="12">
    <location>
        <begin position="384"/>
        <end position="469"/>
    </location>
</feature>
<feature type="compositionally biased region" description="Basic and acidic residues" evidence="13">
    <location>
        <begin position="103"/>
        <end position="117"/>
    </location>
</feature>
<feature type="transmembrane region" description="Helical" evidence="14">
    <location>
        <begin position="1151"/>
        <end position="1171"/>
    </location>
</feature>
<dbReference type="CDD" id="cd17315">
    <property type="entry name" value="MFS_GLUT_like"/>
    <property type="match status" value="1"/>
</dbReference>
<dbReference type="Proteomes" id="UP001291623">
    <property type="component" value="Unassembled WGS sequence"/>
</dbReference>
<reference evidence="16" key="1">
    <citation type="submission" date="2023-12" db="EMBL/GenBank/DDBJ databases">
        <title>Genome assembly of Anisodus tanguticus.</title>
        <authorList>
            <person name="Wang Y.-J."/>
        </authorList>
    </citation>
    <scope>NUCLEOTIDE SEQUENCE</scope>
    <source>
        <strain evidence="16">KB-2021</strain>
        <tissue evidence="16">Leaf</tissue>
    </source>
</reference>
<dbReference type="PANTHER" id="PTHR47347">
    <property type="entry name" value="GOLGIN CANDIDATE 5"/>
    <property type="match status" value="1"/>
</dbReference>
<feature type="region of interest" description="Disordered" evidence="13">
    <location>
        <begin position="811"/>
        <end position="833"/>
    </location>
</feature>
<feature type="transmembrane region" description="Helical" evidence="14">
    <location>
        <begin position="1177"/>
        <end position="1195"/>
    </location>
</feature>
<keyword evidence="9 12" id="KW-0175">Coiled coil</keyword>
<evidence type="ECO:0000256" key="8">
    <source>
        <dbReference type="ARBA" id="ARBA00023034"/>
    </source>
</evidence>
<keyword evidence="3" id="KW-0813">Transport</keyword>
<evidence type="ECO:0000256" key="2">
    <source>
        <dbReference type="ARBA" id="ARBA00004651"/>
    </source>
</evidence>
<dbReference type="InterPro" id="IPR020846">
    <property type="entry name" value="MFS_dom"/>
</dbReference>
<dbReference type="FunFam" id="1.20.1250.20:FF:000218">
    <property type="entry name" value="facilitated trehalose transporter Tret1"/>
    <property type="match status" value="1"/>
</dbReference>
<dbReference type="Pfam" id="PF00083">
    <property type="entry name" value="Sugar_tr"/>
    <property type="match status" value="1"/>
</dbReference>
<feature type="coiled-coil region" evidence="12">
    <location>
        <begin position="584"/>
        <end position="657"/>
    </location>
</feature>
<feature type="compositionally biased region" description="Basic and acidic residues" evidence="13">
    <location>
        <begin position="327"/>
        <end position="337"/>
    </location>
</feature>
<feature type="transmembrane region" description="Helical" evidence="14">
    <location>
        <begin position="1207"/>
        <end position="1228"/>
    </location>
</feature>
<dbReference type="Gene3D" id="1.20.1250.20">
    <property type="entry name" value="MFS general substrate transporter like domains"/>
    <property type="match status" value="1"/>
</dbReference>
<comment type="subcellular location">
    <subcellularLocation>
        <location evidence="2">Cell membrane</location>
        <topology evidence="2">Multi-pass membrane protein</topology>
    </subcellularLocation>
    <subcellularLocation>
        <location evidence="1">Golgi apparatus</location>
    </subcellularLocation>
</comment>
<feature type="compositionally biased region" description="Polar residues" evidence="13">
    <location>
        <begin position="42"/>
        <end position="60"/>
    </location>
</feature>
<feature type="region of interest" description="Disordered" evidence="13">
    <location>
        <begin position="145"/>
        <end position="379"/>
    </location>
</feature>
<feature type="transmembrane region" description="Helical" evidence="14">
    <location>
        <begin position="1234"/>
        <end position="1255"/>
    </location>
</feature>
<dbReference type="InterPro" id="IPR036259">
    <property type="entry name" value="MFS_trans_sf"/>
</dbReference>
<evidence type="ECO:0000256" key="12">
    <source>
        <dbReference type="SAM" id="Coils"/>
    </source>
</evidence>
<dbReference type="InterPro" id="IPR022091">
    <property type="entry name" value="TMF_TATA-bd"/>
</dbReference>
<keyword evidence="17" id="KW-1185">Reference proteome</keyword>
<evidence type="ECO:0000256" key="11">
    <source>
        <dbReference type="ARBA" id="ARBA00044504"/>
    </source>
</evidence>
<evidence type="ECO:0000313" key="16">
    <source>
        <dbReference type="EMBL" id="KAK4375438.1"/>
    </source>
</evidence>
<evidence type="ECO:0000256" key="13">
    <source>
        <dbReference type="SAM" id="MobiDB-lite"/>
    </source>
</evidence>
<feature type="coiled-coil region" evidence="12">
    <location>
        <begin position="494"/>
        <end position="549"/>
    </location>
</feature>
<dbReference type="PANTHER" id="PTHR47347:SF2">
    <property type="entry name" value="GOLGIN CANDIDATE 5"/>
    <property type="match status" value="1"/>
</dbReference>
<dbReference type="InterPro" id="IPR005829">
    <property type="entry name" value="Sugar_transporter_CS"/>
</dbReference>
<comment type="similarity">
    <text evidence="11">Belongs to the major facilitator superfamily. Phosphate:H(+) symporter (TC 2.A.1.9) family.</text>
</comment>
<proteinExistence type="inferred from homology"/>
<evidence type="ECO:0000256" key="9">
    <source>
        <dbReference type="ARBA" id="ARBA00023054"/>
    </source>
</evidence>
<feature type="compositionally biased region" description="Basic and acidic residues" evidence="13">
    <location>
        <begin position="270"/>
        <end position="280"/>
    </location>
</feature>
<evidence type="ECO:0000256" key="3">
    <source>
        <dbReference type="ARBA" id="ARBA00022448"/>
    </source>
</evidence>
<dbReference type="InterPro" id="IPR003663">
    <property type="entry name" value="Sugar/inositol_transpt"/>
</dbReference>
<keyword evidence="7 14" id="KW-1133">Transmembrane helix</keyword>
<feature type="compositionally biased region" description="Basic and acidic residues" evidence="13">
    <location>
        <begin position="245"/>
        <end position="255"/>
    </location>
</feature>
<dbReference type="GO" id="GO:0005794">
    <property type="term" value="C:Golgi apparatus"/>
    <property type="evidence" value="ECO:0007669"/>
    <property type="project" value="UniProtKB-SubCell"/>
</dbReference>
<feature type="domain" description="Major facilitator superfamily (MFS) profile" evidence="15">
    <location>
        <begin position="1080"/>
        <end position="1502"/>
    </location>
</feature>
<evidence type="ECO:0000256" key="6">
    <source>
        <dbReference type="ARBA" id="ARBA00022692"/>
    </source>
</evidence>
<feature type="compositionally biased region" description="Basic and acidic residues" evidence="13">
    <location>
        <begin position="147"/>
        <end position="181"/>
    </location>
</feature>
<evidence type="ECO:0000256" key="10">
    <source>
        <dbReference type="ARBA" id="ARBA00023136"/>
    </source>
</evidence>
<dbReference type="PRINTS" id="PR00171">
    <property type="entry name" value="SUGRTRNSPORT"/>
</dbReference>
<feature type="transmembrane region" description="Helical" evidence="14">
    <location>
        <begin position="1317"/>
        <end position="1341"/>
    </location>
</feature>
<dbReference type="PROSITE" id="PS00217">
    <property type="entry name" value="SUGAR_TRANSPORT_2"/>
    <property type="match status" value="1"/>
</dbReference>
<dbReference type="PROSITE" id="PS50850">
    <property type="entry name" value="MFS"/>
    <property type="match status" value="1"/>
</dbReference>
<sequence length="1517" mass="168951">MAWFSGRLDLGNLDLAGAVNKLSESVKNIEKNFDTALGLEESSGSSTNEASGLWPSNTVMSFMGQKSGETDVESIEKAEPSKPTLPTGKVVEDSAESTIQRDVVPKEPKEEKKDVIEETKSAEEAIEEAQNVDEKSNQMIYAEEENKEARADDVKLDSAVETKVEREEQRSVIEPDERKPEINSLAEASKVNIEHDQETSPEILQKTIPDEESSENLKSEASQSSIALSQTEVGTLLGDSQENTENDREQKKEVTEEFPPIQSQDASSDPADREQKKEVTEESPPVESQDASSDRADSGRPPVSDSVTASEGGSFEEHPNRSFLGDQHTDEGLKRVSDSVIPENESVSRPFVATQRGNDRETDVKDRLSAGSNSSDVTDSVVELEKLKKEMKMMETALQGAARQAQAKADEIAKLMNENEQLKAVTEDLRWKSNDAEVESMREEYHQKVSALERKVYALTKERDTLRREQNKKSDAAALLKEKDEIINQVMAEGEQLSKKQAAQEAQMRKLRAQIRELDEEKKGLHTRLEVEENKLESIKRDKAATEKLLHETVEKHQAELATEKEYYTNALSAAREAEALAEARANNEARTQLEGRLREAEDREAMLVQALEELRQTLTRMEQQAVFREDMLRRDIEDLQKRYQASERRCEELITQVPESTRPLLRQIEAMQETNARKAEAWAAVGRNLTSRLQEAEAKAATSEEKERSINERLSQTLSRINVLEAQISCLRAEQTQLTRSLDKDRQRAQENRQEYLALKEEAETNECHVNQLEEEIKELRRKHKQELQEALTHQELLRQELEREKAAHLDQERAARSTTFVPDQSPLMKQKSGIENGSLTRRLSSASSLSSMEESYFLQASLDSSDNLSERRNAFDGNMSPYFMKSMTPALRQKEGELASYMSRLASMEAIRDSLAEELVKMTAECEKLRSEASMLPGIRAELDALRRRHSAALELMGERDEELEELRADIIDMKEMYREQVNLLVNKIQWRSGFIKLDKLFSIIPKFKKGLGFLLHHHRSHSMRGGRLADAYSMYKRASIKHHFTDDYEDREESSGRLQNGVWKEIGNPSWKRPLPHILVAIISSLLFGYHLGVVNDTLESMSLDLGFSGSTLAEGLVVSTCLGGAFLGSIFSGWIADGVGRRRGFQLCALPMIIGASMSAATSTLGVMLLGRLFVGIGMGLGPAVAALYVAEVSPAFVRGTYGSFTQIATCLGLLGALLVGIPAKDTVGWWRVCFWISTIPAAILAVLMEFCAESPHWLVKGGRIDLAEEELEKLMGASHVKYAIAEMSKTDKGDEVDNVRFGELLYGRHFKVVFIGSALFALQQLSGINAVFYFSSTVFKKAGVPSDTANTCVGIVNLTGSIIAMILMDRLGRKVLLIGSFLGMAVATGLQVTAASSFVPSFAVLYLSVGGTLLYVLAFSLGAGPVPSLLLSEIFPGRIRAKAMALCMAAHWVINFLVGLLFLPMLEHLGPQIVYAIFAGFCLLAVVFVKKNVVETKGKTLQEIEFALLPSH</sequence>
<feature type="region of interest" description="Disordered" evidence="13">
    <location>
        <begin position="39"/>
        <end position="117"/>
    </location>
</feature>
<gene>
    <name evidence="16" type="ORF">RND71_006115</name>
</gene>
<feature type="transmembrane region" description="Helical" evidence="14">
    <location>
        <begin position="1477"/>
        <end position="1494"/>
    </location>
</feature>
<comment type="caution">
    <text evidence="16">The sequence shown here is derived from an EMBL/GenBank/DDBJ whole genome shotgun (WGS) entry which is preliminary data.</text>
</comment>
<evidence type="ECO:0000256" key="1">
    <source>
        <dbReference type="ARBA" id="ARBA00004555"/>
    </source>
</evidence>
<dbReference type="EMBL" id="JAVYJV010000003">
    <property type="protein sequence ID" value="KAK4375438.1"/>
    <property type="molecule type" value="Genomic_DNA"/>
</dbReference>
<accession>A0AAE1STP6</accession>
<feature type="transmembrane region" description="Helical" evidence="14">
    <location>
        <begin position="1116"/>
        <end position="1139"/>
    </location>
</feature>
<name>A0AAE1STP6_9SOLA</name>
<feature type="compositionally biased region" description="Basic and acidic residues" evidence="13">
    <location>
        <begin position="357"/>
        <end position="368"/>
    </location>
</feature>
<dbReference type="GO" id="GO:0005886">
    <property type="term" value="C:plasma membrane"/>
    <property type="evidence" value="ECO:0007669"/>
    <property type="project" value="UniProtKB-SubCell"/>
</dbReference>
<evidence type="ECO:0000259" key="15">
    <source>
        <dbReference type="PROSITE" id="PS50850"/>
    </source>
</evidence>
<keyword evidence="6 14" id="KW-0812">Transmembrane</keyword>
<feature type="transmembrane region" description="Helical" evidence="14">
    <location>
        <begin position="1410"/>
        <end position="1436"/>
    </location>
</feature>
<evidence type="ECO:0000256" key="5">
    <source>
        <dbReference type="ARBA" id="ARBA00022597"/>
    </source>
</evidence>
<dbReference type="InterPro" id="IPR005828">
    <property type="entry name" value="MFS_sugar_transport-like"/>
</dbReference>
<keyword evidence="5" id="KW-0762">Sugar transport</keyword>
<dbReference type="NCBIfam" id="TIGR00879">
    <property type="entry name" value="SP"/>
    <property type="match status" value="1"/>
</dbReference>
<evidence type="ECO:0000256" key="7">
    <source>
        <dbReference type="ARBA" id="ARBA00022989"/>
    </source>
</evidence>
<dbReference type="Pfam" id="PF12329">
    <property type="entry name" value="TMF_DNA_bd"/>
    <property type="match status" value="1"/>
</dbReference>
<feature type="transmembrane region" description="Helical" evidence="14">
    <location>
        <begin position="1380"/>
        <end position="1404"/>
    </location>
</feature>
<keyword evidence="8" id="KW-0333">Golgi apparatus</keyword>
<keyword evidence="10 14" id="KW-0472">Membrane</keyword>
<evidence type="ECO:0000256" key="4">
    <source>
        <dbReference type="ARBA" id="ARBA00022475"/>
    </source>
</evidence>
<evidence type="ECO:0000256" key="14">
    <source>
        <dbReference type="SAM" id="Phobius"/>
    </source>
</evidence>
<feature type="coiled-coil region" evidence="12">
    <location>
        <begin position="907"/>
        <end position="934"/>
    </location>
</feature>
<feature type="transmembrane region" description="Helical" evidence="14">
    <location>
        <begin position="1448"/>
        <end position="1471"/>
    </location>
</feature>
<dbReference type="PROSITE" id="PS00216">
    <property type="entry name" value="SUGAR_TRANSPORT_1"/>
    <property type="match status" value="2"/>
</dbReference>